<evidence type="ECO:0000256" key="6">
    <source>
        <dbReference type="ARBA" id="ARBA00023242"/>
    </source>
</evidence>
<keyword evidence="9" id="KW-1185">Reference proteome</keyword>
<keyword evidence="6" id="KW-0539">Nucleus</keyword>
<sequence length="580" mass="65626">MSNARHPTASPSDTRTFNIRSSKRKVKTGCQTCKDRKVKCDEGRPTCTTCLSTRRVCQGYGIWGGGDNGTARTTTINALSSAKLARTLSDTIAPETRDEHGYLQWFRLRTAIKLRGSFEMKFWDALVLQASLQEPAIYHAMLALSSMQKRCCTGLGETSQDRDLALLDQFTLRHYNKAIKLLIQPRFASEDKESVRVVLIACMLFICIEFLRGNYITGNNHLQNGVRILELLPPDLQGRLDGRNSQSPNASSDSVDVWIIQVFSRMNLLARQFGKGLSTYSSPSQFHCRSLPITFESLDQARNCLDYLFHDILCLQKLSHQEGTLEGFSNLNSREELYSIQRQLQANLNIWSEAYKASRVRFEGQLSLVSQVGHRLLYLYHIMASISADTCLQPGDEMLFDSHSQAFASMIVHAIKVLKTVRRVHDVDTIFRHEAESSRFTPDIGWIPPLYYTVIHCRVHRLRMQAIRLLRALPSKEGIWDSRIASLVADEVVRVEEGDFYKDSAFDDAFDVESLPQDCDLNLRTLPASFRVRDVQIKFPDGISGTAVMTYIRSTADGSSETMTKAYELSLQSDGSRDRT</sequence>
<keyword evidence="4" id="KW-0238">DNA-binding</keyword>
<evidence type="ECO:0000256" key="3">
    <source>
        <dbReference type="ARBA" id="ARBA00023015"/>
    </source>
</evidence>
<accession>A0AAV9N1N4</accession>
<dbReference type="GeneID" id="89975443"/>
<organism evidence="8 9">
    <name type="scientific">Exophiala bonariae</name>
    <dbReference type="NCBI Taxonomy" id="1690606"/>
    <lineage>
        <taxon>Eukaryota</taxon>
        <taxon>Fungi</taxon>
        <taxon>Dikarya</taxon>
        <taxon>Ascomycota</taxon>
        <taxon>Pezizomycotina</taxon>
        <taxon>Eurotiomycetes</taxon>
        <taxon>Chaetothyriomycetidae</taxon>
        <taxon>Chaetothyriales</taxon>
        <taxon>Herpotrichiellaceae</taxon>
        <taxon>Exophiala</taxon>
    </lineage>
</organism>
<dbReference type="PANTHER" id="PTHR36206">
    <property type="entry name" value="ASPERCRYPTIN BIOSYNTHESIS CLUSTER-SPECIFIC TRANSCRIPTION REGULATOR ATNN-RELATED"/>
    <property type="match status" value="1"/>
</dbReference>
<keyword evidence="3" id="KW-0805">Transcription regulation</keyword>
<dbReference type="InterPro" id="IPR052360">
    <property type="entry name" value="Transcr_Regulatory_Proteins"/>
</dbReference>
<protein>
    <recommendedName>
        <fullName evidence="7">Zn(2)-C6 fungal-type domain-containing protein</fullName>
    </recommendedName>
</protein>
<evidence type="ECO:0000313" key="9">
    <source>
        <dbReference type="Proteomes" id="UP001358417"/>
    </source>
</evidence>
<dbReference type="AlphaFoldDB" id="A0AAV9N1N4"/>
<proteinExistence type="predicted"/>
<reference evidence="8 9" key="1">
    <citation type="submission" date="2023-08" db="EMBL/GenBank/DDBJ databases">
        <title>Black Yeasts Isolated from many extreme environments.</title>
        <authorList>
            <person name="Coleine C."/>
            <person name="Stajich J.E."/>
            <person name="Selbmann L."/>
        </authorList>
    </citation>
    <scope>NUCLEOTIDE SEQUENCE [LARGE SCALE GENOMIC DNA]</scope>
    <source>
        <strain evidence="8 9">CCFEE 5792</strain>
    </source>
</reference>
<evidence type="ECO:0000259" key="7">
    <source>
        <dbReference type="PROSITE" id="PS50048"/>
    </source>
</evidence>
<keyword evidence="1" id="KW-0479">Metal-binding</keyword>
<dbReference type="RefSeq" id="XP_064702496.1">
    <property type="nucleotide sequence ID" value="XM_064850830.1"/>
</dbReference>
<keyword evidence="2" id="KW-0862">Zinc</keyword>
<evidence type="ECO:0000256" key="4">
    <source>
        <dbReference type="ARBA" id="ARBA00023125"/>
    </source>
</evidence>
<gene>
    <name evidence="8" type="ORF">LTR84_007277</name>
</gene>
<dbReference type="Pfam" id="PF11951">
    <property type="entry name" value="Fungal_trans_2"/>
    <property type="match status" value="1"/>
</dbReference>
<dbReference type="PROSITE" id="PS50048">
    <property type="entry name" value="ZN2_CY6_FUNGAL_2"/>
    <property type="match status" value="1"/>
</dbReference>
<dbReference type="SUPFAM" id="SSF57701">
    <property type="entry name" value="Zn2/Cys6 DNA-binding domain"/>
    <property type="match status" value="1"/>
</dbReference>
<dbReference type="EMBL" id="JAVRRD010000028">
    <property type="protein sequence ID" value="KAK5046923.1"/>
    <property type="molecule type" value="Genomic_DNA"/>
</dbReference>
<dbReference type="Gene3D" id="4.10.240.10">
    <property type="entry name" value="Zn(2)-C6 fungal-type DNA-binding domain"/>
    <property type="match status" value="1"/>
</dbReference>
<evidence type="ECO:0000313" key="8">
    <source>
        <dbReference type="EMBL" id="KAK5046923.1"/>
    </source>
</evidence>
<dbReference type="Pfam" id="PF00172">
    <property type="entry name" value="Zn_clus"/>
    <property type="match status" value="1"/>
</dbReference>
<evidence type="ECO:0000256" key="5">
    <source>
        <dbReference type="ARBA" id="ARBA00023163"/>
    </source>
</evidence>
<dbReference type="CDD" id="cd00067">
    <property type="entry name" value="GAL4"/>
    <property type="match status" value="1"/>
</dbReference>
<comment type="caution">
    <text evidence="8">The sequence shown here is derived from an EMBL/GenBank/DDBJ whole genome shotgun (WGS) entry which is preliminary data.</text>
</comment>
<dbReference type="PANTHER" id="PTHR36206:SF16">
    <property type="entry name" value="TRANSCRIPTION FACTOR DOMAIN-CONTAINING PROTEIN-RELATED"/>
    <property type="match status" value="1"/>
</dbReference>
<dbReference type="InterPro" id="IPR036864">
    <property type="entry name" value="Zn2-C6_fun-type_DNA-bd_sf"/>
</dbReference>
<dbReference type="GO" id="GO:0003677">
    <property type="term" value="F:DNA binding"/>
    <property type="evidence" value="ECO:0007669"/>
    <property type="project" value="UniProtKB-KW"/>
</dbReference>
<evidence type="ECO:0000256" key="1">
    <source>
        <dbReference type="ARBA" id="ARBA00022723"/>
    </source>
</evidence>
<name>A0AAV9N1N4_9EURO</name>
<dbReference type="GO" id="GO:0008270">
    <property type="term" value="F:zinc ion binding"/>
    <property type="evidence" value="ECO:0007669"/>
    <property type="project" value="InterPro"/>
</dbReference>
<dbReference type="PROSITE" id="PS00463">
    <property type="entry name" value="ZN2_CY6_FUNGAL_1"/>
    <property type="match status" value="1"/>
</dbReference>
<keyword evidence="5" id="KW-0804">Transcription</keyword>
<dbReference type="GO" id="GO:0000981">
    <property type="term" value="F:DNA-binding transcription factor activity, RNA polymerase II-specific"/>
    <property type="evidence" value="ECO:0007669"/>
    <property type="project" value="InterPro"/>
</dbReference>
<feature type="domain" description="Zn(2)-C6 fungal-type" evidence="7">
    <location>
        <begin position="29"/>
        <end position="57"/>
    </location>
</feature>
<dbReference type="InterPro" id="IPR001138">
    <property type="entry name" value="Zn2Cys6_DnaBD"/>
</dbReference>
<dbReference type="SMART" id="SM00066">
    <property type="entry name" value="GAL4"/>
    <property type="match status" value="1"/>
</dbReference>
<evidence type="ECO:0000256" key="2">
    <source>
        <dbReference type="ARBA" id="ARBA00022833"/>
    </source>
</evidence>
<dbReference type="InterPro" id="IPR021858">
    <property type="entry name" value="Fun_TF"/>
</dbReference>
<dbReference type="Proteomes" id="UP001358417">
    <property type="component" value="Unassembled WGS sequence"/>
</dbReference>